<dbReference type="GO" id="GO:0005102">
    <property type="term" value="F:signaling receptor binding"/>
    <property type="evidence" value="ECO:0007669"/>
    <property type="project" value="Ensembl"/>
</dbReference>
<evidence type="ECO:0000256" key="2">
    <source>
        <dbReference type="ARBA" id="ARBA00016534"/>
    </source>
</evidence>
<dbReference type="GO" id="GO:0043152">
    <property type="term" value="P:induction of bacterial agglutination"/>
    <property type="evidence" value="ECO:0007669"/>
    <property type="project" value="Ensembl"/>
</dbReference>
<evidence type="ECO:0000256" key="6">
    <source>
        <dbReference type="ARBA" id="ARBA00023084"/>
    </source>
</evidence>
<evidence type="ECO:0000313" key="14">
    <source>
        <dbReference type="Ensembl" id="ENSPMRP00000018841.1"/>
    </source>
</evidence>
<dbReference type="SMART" id="SM01212">
    <property type="entry name" value="Fib_alpha"/>
    <property type="match status" value="1"/>
</dbReference>
<dbReference type="GeneID" id="114604333"/>
<dbReference type="PROSITE" id="PS51406">
    <property type="entry name" value="FIBRINOGEN_C_2"/>
    <property type="match status" value="1"/>
</dbReference>
<dbReference type="NCBIfam" id="NF040941">
    <property type="entry name" value="GGGWT_bact"/>
    <property type="match status" value="1"/>
</dbReference>
<dbReference type="GO" id="GO:0072377">
    <property type="term" value="P:blood coagulation, common pathway"/>
    <property type="evidence" value="ECO:0007669"/>
    <property type="project" value="TreeGrafter"/>
</dbReference>
<keyword evidence="5 10" id="KW-0175">Coiled coil</keyword>
<evidence type="ECO:0000313" key="15">
    <source>
        <dbReference type="Proteomes" id="UP000472272"/>
    </source>
</evidence>
<dbReference type="OrthoDB" id="9930906at2759"/>
<dbReference type="GO" id="GO:0090277">
    <property type="term" value="P:positive regulation of peptide hormone secretion"/>
    <property type="evidence" value="ECO:0007669"/>
    <property type="project" value="Ensembl"/>
</dbReference>
<dbReference type="InterPro" id="IPR012290">
    <property type="entry name" value="Fibrinogen_a/b/g_coil_dom"/>
</dbReference>
<keyword evidence="12" id="KW-0732">Signal</keyword>
<dbReference type="InterPro" id="IPR020837">
    <property type="entry name" value="Fibrinogen_CS"/>
</dbReference>
<dbReference type="FunFam" id="3.90.215.10:FF:000006">
    <property type="entry name" value="Fibrinogen beta chain"/>
    <property type="match status" value="1"/>
</dbReference>
<dbReference type="GO" id="GO:0050714">
    <property type="term" value="P:positive regulation of protein secretion"/>
    <property type="evidence" value="ECO:0007669"/>
    <property type="project" value="Ensembl"/>
</dbReference>
<dbReference type="InterPro" id="IPR014716">
    <property type="entry name" value="Fibrinogen_a/b/g_C_1"/>
</dbReference>
<evidence type="ECO:0000256" key="3">
    <source>
        <dbReference type="ARBA" id="ARBA00022525"/>
    </source>
</evidence>
<dbReference type="Proteomes" id="UP000472272">
    <property type="component" value="Chromosome 9"/>
</dbReference>
<dbReference type="Pfam" id="PF00147">
    <property type="entry name" value="Fibrinogen_C"/>
    <property type="match status" value="1"/>
</dbReference>
<dbReference type="GO" id="GO:0005201">
    <property type="term" value="F:extracellular matrix structural constituent"/>
    <property type="evidence" value="ECO:0007669"/>
    <property type="project" value="TreeGrafter"/>
</dbReference>
<keyword evidence="6" id="KW-0094">Blood coagulation</keyword>
<dbReference type="Gene3D" id="3.90.215.10">
    <property type="entry name" value="Gamma Fibrinogen, chain A, domain 1"/>
    <property type="match status" value="1"/>
</dbReference>
<evidence type="ECO:0000256" key="5">
    <source>
        <dbReference type="ARBA" id="ARBA00023054"/>
    </source>
</evidence>
<organism evidence="14 15">
    <name type="scientific">Podarcis muralis</name>
    <name type="common">Wall lizard</name>
    <name type="synonym">Lacerta muralis</name>
    <dbReference type="NCBI Taxonomy" id="64176"/>
    <lineage>
        <taxon>Eukaryota</taxon>
        <taxon>Metazoa</taxon>
        <taxon>Chordata</taxon>
        <taxon>Craniata</taxon>
        <taxon>Vertebrata</taxon>
        <taxon>Euteleostomi</taxon>
        <taxon>Lepidosauria</taxon>
        <taxon>Squamata</taxon>
        <taxon>Bifurcata</taxon>
        <taxon>Unidentata</taxon>
        <taxon>Episquamata</taxon>
        <taxon>Laterata</taxon>
        <taxon>Lacertibaenia</taxon>
        <taxon>Lacertidae</taxon>
        <taxon>Podarcis</taxon>
    </lineage>
</organism>
<protein>
    <recommendedName>
        <fullName evidence="2">Fibrinogen beta chain</fullName>
    </recommendedName>
</protein>
<dbReference type="PANTHER" id="PTHR47221:SF5">
    <property type="entry name" value="FIBRINOGEN C-TERMINAL DOMAIN-CONTAINING PROTEIN"/>
    <property type="match status" value="1"/>
</dbReference>
<evidence type="ECO:0000256" key="1">
    <source>
        <dbReference type="ARBA" id="ARBA00004613"/>
    </source>
</evidence>
<dbReference type="Ensembl" id="ENSPMRT00000020014.1">
    <property type="protein sequence ID" value="ENSPMRP00000018841.1"/>
    <property type="gene ID" value="ENSPMRG00000012327.1"/>
</dbReference>
<dbReference type="SUPFAM" id="SSF58010">
    <property type="entry name" value="Fibrinogen coiled-coil and central regions"/>
    <property type="match status" value="1"/>
</dbReference>
<dbReference type="GO" id="GO:0030674">
    <property type="term" value="F:protein-macromolecule adaptor activity"/>
    <property type="evidence" value="ECO:0007669"/>
    <property type="project" value="TreeGrafter"/>
</dbReference>
<evidence type="ECO:0000259" key="13">
    <source>
        <dbReference type="PROSITE" id="PS51406"/>
    </source>
</evidence>
<proteinExistence type="predicted"/>
<dbReference type="GO" id="GO:0007160">
    <property type="term" value="P:cell-matrix adhesion"/>
    <property type="evidence" value="ECO:0007669"/>
    <property type="project" value="Ensembl"/>
</dbReference>
<dbReference type="GO" id="GO:0031091">
    <property type="term" value="C:platelet alpha granule"/>
    <property type="evidence" value="ECO:0007669"/>
    <property type="project" value="Ensembl"/>
</dbReference>
<dbReference type="GO" id="GO:0005577">
    <property type="term" value="C:fibrinogen complex"/>
    <property type="evidence" value="ECO:0007669"/>
    <property type="project" value="Ensembl"/>
</dbReference>
<evidence type="ECO:0000256" key="7">
    <source>
        <dbReference type="ARBA" id="ARBA00023157"/>
    </source>
</evidence>
<evidence type="ECO:0000256" key="4">
    <source>
        <dbReference type="ARBA" id="ARBA00022696"/>
    </source>
</evidence>
<keyword evidence="7" id="KW-1015">Disulfide bond</keyword>
<dbReference type="InterPro" id="IPR037579">
    <property type="entry name" value="FIB_ANG-like"/>
</dbReference>
<dbReference type="GO" id="GO:1902042">
    <property type="term" value="P:negative regulation of extrinsic apoptotic signaling pathway via death domain receptors"/>
    <property type="evidence" value="ECO:0007669"/>
    <property type="project" value="Ensembl"/>
</dbReference>
<dbReference type="AlphaFoldDB" id="A0A670J3K3"/>
<dbReference type="CTD" id="2244"/>
<reference evidence="14 15" key="1">
    <citation type="journal article" date="2019" name="Proc. Natl. Acad. Sci. U.S.A.">
        <title>Regulatory changes in pterin and carotenoid genes underlie balanced color polymorphisms in the wall lizard.</title>
        <authorList>
            <person name="Andrade P."/>
            <person name="Pinho C."/>
            <person name="Perez I de Lanuza G."/>
            <person name="Afonso S."/>
            <person name="Brejcha J."/>
            <person name="Rubin C.J."/>
            <person name="Wallerman O."/>
            <person name="Pereira P."/>
            <person name="Sabatino S.J."/>
            <person name="Bellati A."/>
            <person name="Pellitteri-Rosa D."/>
            <person name="Bosakova Z."/>
            <person name="Bunikis I."/>
            <person name="Carretero M.A."/>
            <person name="Feiner N."/>
            <person name="Marsik P."/>
            <person name="Pauperio F."/>
            <person name="Salvi D."/>
            <person name="Soler L."/>
            <person name="While G.M."/>
            <person name="Uller T."/>
            <person name="Font E."/>
            <person name="Andersson L."/>
            <person name="Carneiro M."/>
        </authorList>
    </citation>
    <scope>NUCLEOTIDE SEQUENCE</scope>
</reference>
<comment type="subunit">
    <text evidence="9">Heterohexamer; disulfide linked. Contains 2 sets of 3 non-identical chains (alpha, beta and gamma). The 2 heterotrimers are in head to head conformation with the N-termini in a small central domain.</text>
</comment>
<dbReference type="CDD" id="cd00087">
    <property type="entry name" value="FReD"/>
    <property type="match status" value="1"/>
</dbReference>
<dbReference type="GO" id="GO:0070527">
    <property type="term" value="P:platelet aggregation"/>
    <property type="evidence" value="ECO:0007669"/>
    <property type="project" value="Ensembl"/>
</dbReference>
<reference evidence="14" key="2">
    <citation type="submission" date="2025-08" db="UniProtKB">
        <authorList>
            <consortium name="Ensembl"/>
        </authorList>
    </citation>
    <scope>IDENTIFICATION</scope>
</reference>
<reference evidence="14" key="3">
    <citation type="submission" date="2025-09" db="UniProtKB">
        <authorList>
            <consortium name="Ensembl"/>
        </authorList>
    </citation>
    <scope>IDENTIFICATION</scope>
</reference>
<evidence type="ECO:0000256" key="11">
    <source>
        <dbReference type="SAM" id="MobiDB-lite"/>
    </source>
</evidence>
<dbReference type="GO" id="GO:0031639">
    <property type="term" value="P:plasminogen activation"/>
    <property type="evidence" value="ECO:0007669"/>
    <property type="project" value="Ensembl"/>
</dbReference>
<dbReference type="GO" id="GO:0005938">
    <property type="term" value="C:cell cortex"/>
    <property type="evidence" value="ECO:0007669"/>
    <property type="project" value="Ensembl"/>
</dbReference>
<name>A0A670J3K3_PODMU</name>
<dbReference type="GO" id="GO:0051087">
    <property type="term" value="F:protein-folding chaperone binding"/>
    <property type="evidence" value="ECO:0007669"/>
    <property type="project" value="Ensembl"/>
</dbReference>
<dbReference type="GO" id="GO:0051258">
    <property type="term" value="P:protein polymerization"/>
    <property type="evidence" value="ECO:0007669"/>
    <property type="project" value="Ensembl"/>
</dbReference>
<feature type="coiled-coil region" evidence="10">
    <location>
        <begin position="204"/>
        <end position="231"/>
    </location>
</feature>
<keyword evidence="8" id="KW-0325">Glycoprotein</keyword>
<dbReference type="PROSITE" id="PS00514">
    <property type="entry name" value="FIBRINOGEN_C_1"/>
    <property type="match status" value="1"/>
</dbReference>
<dbReference type="RefSeq" id="XP_028600204.1">
    <property type="nucleotide sequence ID" value="XM_028744371.1"/>
</dbReference>
<dbReference type="GO" id="GO:0070374">
    <property type="term" value="P:positive regulation of ERK1 and ERK2 cascade"/>
    <property type="evidence" value="ECO:0007669"/>
    <property type="project" value="Ensembl"/>
</dbReference>
<dbReference type="GO" id="GO:0042730">
    <property type="term" value="P:fibrinolysis"/>
    <property type="evidence" value="ECO:0007669"/>
    <property type="project" value="Ensembl"/>
</dbReference>
<keyword evidence="15" id="KW-1185">Reference proteome</keyword>
<dbReference type="GO" id="GO:0009897">
    <property type="term" value="C:external side of plasma membrane"/>
    <property type="evidence" value="ECO:0007669"/>
    <property type="project" value="Ensembl"/>
</dbReference>
<dbReference type="GO" id="GO:0050839">
    <property type="term" value="F:cell adhesion molecule binding"/>
    <property type="evidence" value="ECO:0007669"/>
    <property type="project" value="Ensembl"/>
</dbReference>
<feature type="compositionally biased region" description="Basic and acidic residues" evidence="11">
    <location>
        <begin position="48"/>
        <end position="62"/>
    </location>
</feature>
<feature type="signal peptide" evidence="12">
    <location>
        <begin position="1"/>
        <end position="26"/>
    </location>
</feature>
<dbReference type="GO" id="GO:0045921">
    <property type="term" value="P:positive regulation of exocytosis"/>
    <property type="evidence" value="ECO:0007669"/>
    <property type="project" value="Ensembl"/>
</dbReference>
<feature type="region of interest" description="Disordered" evidence="11">
    <location>
        <begin position="37"/>
        <end position="94"/>
    </location>
</feature>
<keyword evidence="4" id="KW-0356">Hemostasis</keyword>
<dbReference type="InterPro" id="IPR036056">
    <property type="entry name" value="Fibrinogen-like_C"/>
</dbReference>
<feature type="chain" id="PRO_5025684359" description="Fibrinogen beta chain" evidence="12">
    <location>
        <begin position="27"/>
        <end position="498"/>
    </location>
</feature>
<dbReference type="OMA" id="GCIHADP"/>
<evidence type="ECO:0000256" key="8">
    <source>
        <dbReference type="ARBA" id="ARBA00023180"/>
    </source>
</evidence>
<keyword evidence="3" id="KW-0964">Secreted</keyword>
<dbReference type="Gene3D" id="1.20.5.50">
    <property type="match status" value="2"/>
</dbReference>
<evidence type="ECO:0000256" key="12">
    <source>
        <dbReference type="SAM" id="SignalP"/>
    </source>
</evidence>
<dbReference type="InterPro" id="IPR002181">
    <property type="entry name" value="Fibrinogen_a/b/g_C_dom"/>
</dbReference>
<dbReference type="GO" id="GO:0051592">
    <property type="term" value="P:response to calcium ion"/>
    <property type="evidence" value="ECO:0007669"/>
    <property type="project" value="Ensembl"/>
</dbReference>
<sequence>MLTQSKIMKLLLLFLLSVVVVVKSQAAVDYDDEEEVATTAAPVDGDGVDARGHRPLNKKREPYPTLRPAPLPPSSGFRYRARPTKPPAAGRKREQVAFPDHGGCKHMSEELGVLCPTGCELRTALLKQERTVKPTVQDLTDKVQKLEQSTSTIYSYTHLLDERLAKKQKQVLDNQNVISQYNKEVEEHYTFIKDNLDNNIPTNLRLLRSVVDSLQKKIQELQKTVTSQLQDCRTPCTVSCNIPVVSGKECEDIIRKGGETSEMYLVQPDPFFKPYRVYCDMKTDNGGWLLIQNRQDGSVNFGRPWDSYKKGFGNVASSGGKNYCDTPGEYWLGNDKISQLTKMGPTELLIELEDWNGDKVKAHYGGFSIQGEANKYQLSVSNYRGTAGNALLEGASQLYGENRTMTIHNSMFFSTFDRDNDGWPNPDPKKQCSKEDGGGWWYNRCHSANPNGRYYWGGHYTSEMAKHGTDDGMVWMNWKGSWHSLKKASMKIRPIIQE</sequence>
<dbReference type="GO" id="GO:0045202">
    <property type="term" value="C:synapse"/>
    <property type="evidence" value="ECO:0007669"/>
    <property type="project" value="Ensembl"/>
</dbReference>
<dbReference type="FunFam" id="1.20.5.50:FF:000002">
    <property type="entry name" value="Fibrinogen beta chain"/>
    <property type="match status" value="1"/>
</dbReference>
<dbReference type="SMART" id="SM00186">
    <property type="entry name" value="FBG"/>
    <property type="match status" value="1"/>
</dbReference>
<comment type="subcellular location">
    <subcellularLocation>
        <location evidence="1">Secreted</location>
    </subcellularLocation>
</comment>
<dbReference type="GO" id="GO:0034116">
    <property type="term" value="P:positive regulation of heterotypic cell-cell adhesion"/>
    <property type="evidence" value="ECO:0007669"/>
    <property type="project" value="Ensembl"/>
</dbReference>
<accession>A0A670J3K3</accession>
<dbReference type="KEGG" id="pmua:114604333"/>
<evidence type="ECO:0000256" key="10">
    <source>
        <dbReference type="SAM" id="Coils"/>
    </source>
</evidence>
<dbReference type="FunFam" id="4.10.530.10:FF:000004">
    <property type="entry name" value="Fibrinogen beta chain"/>
    <property type="match status" value="1"/>
</dbReference>
<dbReference type="Pfam" id="PF08702">
    <property type="entry name" value="Fib_alpha"/>
    <property type="match status" value="1"/>
</dbReference>
<feature type="domain" description="Fibrinogen C-terminal" evidence="13">
    <location>
        <begin position="241"/>
        <end position="496"/>
    </location>
</feature>
<gene>
    <name evidence="14" type="primary">FGB</name>
</gene>
<dbReference type="SUPFAM" id="SSF56496">
    <property type="entry name" value="Fibrinogen C-terminal domain-like"/>
    <property type="match status" value="1"/>
</dbReference>
<dbReference type="PANTHER" id="PTHR47221">
    <property type="entry name" value="FIBRINOGEN ALPHA CHAIN"/>
    <property type="match status" value="1"/>
</dbReference>
<dbReference type="GeneTree" id="ENSGT00940000158122"/>
<dbReference type="GO" id="GO:0005783">
    <property type="term" value="C:endoplasmic reticulum"/>
    <property type="evidence" value="ECO:0007669"/>
    <property type="project" value="Ensembl"/>
</dbReference>
<dbReference type="GO" id="GO:2000352">
    <property type="term" value="P:negative regulation of endothelial cell apoptotic process"/>
    <property type="evidence" value="ECO:0007669"/>
    <property type="project" value="Ensembl"/>
</dbReference>
<evidence type="ECO:0000256" key="9">
    <source>
        <dbReference type="ARBA" id="ARBA00025974"/>
    </source>
</evidence>
<dbReference type="GO" id="GO:0045907">
    <property type="term" value="P:positive regulation of vasoconstriction"/>
    <property type="evidence" value="ECO:0007669"/>
    <property type="project" value="Ensembl"/>
</dbReference>